<reference evidence="2 3" key="1">
    <citation type="submission" date="2019-03" db="EMBL/GenBank/DDBJ databases">
        <title>Dyadobacter AR-3-6 sp. nov., isolated from arctic soil.</title>
        <authorList>
            <person name="Chaudhary D.K."/>
        </authorList>
    </citation>
    <scope>NUCLEOTIDE SEQUENCE [LARGE SCALE GENOMIC DNA]</scope>
    <source>
        <strain evidence="2 3">AR-3-6</strain>
    </source>
</reference>
<keyword evidence="3" id="KW-1185">Reference proteome</keyword>
<evidence type="ECO:0000313" key="2">
    <source>
        <dbReference type="EMBL" id="TDE11296.1"/>
    </source>
</evidence>
<keyword evidence="1" id="KW-0472">Membrane</keyword>
<dbReference type="Proteomes" id="UP000294850">
    <property type="component" value="Unassembled WGS sequence"/>
</dbReference>
<organism evidence="2 3">
    <name type="scientific">Dyadobacter psychrotolerans</name>
    <dbReference type="NCBI Taxonomy" id="2541721"/>
    <lineage>
        <taxon>Bacteria</taxon>
        <taxon>Pseudomonadati</taxon>
        <taxon>Bacteroidota</taxon>
        <taxon>Cytophagia</taxon>
        <taxon>Cytophagales</taxon>
        <taxon>Spirosomataceae</taxon>
        <taxon>Dyadobacter</taxon>
    </lineage>
</organism>
<evidence type="ECO:0000313" key="3">
    <source>
        <dbReference type="Proteomes" id="UP000294850"/>
    </source>
</evidence>
<comment type="caution">
    <text evidence="2">The sequence shown here is derived from an EMBL/GenBank/DDBJ whole genome shotgun (WGS) entry which is preliminary data.</text>
</comment>
<dbReference type="EMBL" id="SMFL01000012">
    <property type="protein sequence ID" value="TDE11296.1"/>
    <property type="molecule type" value="Genomic_DNA"/>
</dbReference>
<protein>
    <submittedName>
        <fullName evidence="2">Uncharacterized protein</fullName>
    </submittedName>
</protein>
<dbReference type="RefSeq" id="WP_131961143.1">
    <property type="nucleotide sequence ID" value="NZ_SMFL01000012.1"/>
</dbReference>
<evidence type="ECO:0000256" key="1">
    <source>
        <dbReference type="SAM" id="Phobius"/>
    </source>
</evidence>
<keyword evidence="1" id="KW-0812">Transmembrane</keyword>
<dbReference type="AlphaFoldDB" id="A0A4R5DC49"/>
<sequence>MKISKELIEKYYEGKCSSHEMAMVEDWLLSDETEQETFLPEHADKEKIKADMWAEVASVLPSQSGSKAEAKFRILNLRWAVAATLLMAVSAFVFLKLNEKISAASPVVSSVNSSQSDNTEIREDDYTISLGPMSNVQINSATGLIDFCGTLRISPKRDVKLTFKDDCSNKNGGTEKISFKKGQTYIALNYRNQKNNEVIVLDENRMMGLPTVVKRQIMDQFNI</sequence>
<proteinExistence type="predicted"/>
<feature type="transmembrane region" description="Helical" evidence="1">
    <location>
        <begin position="77"/>
        <end position="95"/>
    </location>
</feature>
<accession>A0A4R5DC49</accession>
<dbReference type="OrthoDB" id="1345370at2"/>
<name>A0A4R5DC49_9BACT</name>
<gene>
    <name evidence="2" type="ORF">E0F88_25630</name>
</gene>
<keyword evidence="1" id="KW-1133">Transmembrane helix</keyword>